<feature type="signal peptide" evidence="1">
    <location>
        <begin position="1"/>
        <end position="25"/>
    </location>
</feature>
<feature type="domain" description="SLH" evidence="2">
    <location>
        <begin position="92"/>
        <end position="146"/>
    </location>
</feature>
<evidence type="ECO:0000313" key="4">
    <source>
        <dbReference type="Proteomes" id="UP000626786"/>
    </source>
</evidence>
<dbReference type="Pfam" id="PF00395">
    <property type="entry name" value="SLH"/>
    <property type="match status" value="3"/>
</dbReference>
<evidence type="ECO:0000256" key="1">
    <source>
        <dbReference type="SAM" id="SignalP"/>
    </source>
</evidence>
<organism evidence="3 4">
    <name type="scientific">Sporosarcina quadrami</name>
    <dbReference type="NCBI Taxonomy" id="2762234"/>
    <lineage>
        <taxon>Bacteria</taxon>
        <taxon>Bacillati</taxon>
        <taxon>Bacillota</taxon>
        <taxon>Bacilli</taxon>
        <taxon>Bacillales</taxon>
        <taxon>Caryophanaceae</taxon>
        <taxon>Sporosarcina</taxon>
    </lineage>
</organism>
<dbReference type="Proteomes" id="UP000626786">
    <property type="component" value="Unassembled WGS sequence"/>
</dbReference>
<comment type="caution">
    <text evidence="3">The sequence shown here is derived from an EMBL/GenBank/DDBJ whole genome shotgun (WGS) entry which is preliminary data.</text>
</comment>
<keyword evidence="4" id="KW-1185">Reference proteome</keyword>
<dbReference type="InterPro" id="IPR001119">
    <property type="entry name" value="SLH_dom"/>
</dbReference>
<name>A0ABR8U966_9BACL</name>
<sequence length="475" mass="53262">MIKKLFISAITATFLVPAIITPVQAVDSKQTFKDVKSTDHFYSSIEEMVRRGAVSGYPDGTFRPGETISRKHVASLLGRVIPLEQKKSAKSFKDVSKTHPYYEAIRSIQQAGIMDGDSSGNFNPDAPVTRVQLAKLLELAFGLEVKSEISFSDVPASHWGTRHVQALYSNGITKGDGGRFNPGHPVTRAQYAVFLQRLLDLDRDSTLSPPTITPIPKPPAVKPVPELPPVDPDQLGVILPNPKYVKVPAGRTDAIEKEYLRKYKTGNVWSVDMLWKADYLEKMLHDRVALLNSEGIAITYDAFVEALNDVIKNGSLYVHPSNKLTMYYSYKSKTIHMYNTADIYFESEDSTDGLPHAHTIKTPADWEEDVIKEHERTITNTVFKKAASQKNKSILKSGYRLVDSHNVSLKETITSKVEFLNLNGAGITYDEFVSQLHKITSEGSLYVHKNHVFAMYYDFEKEMLRISQWSGNADN</sequence>
<dbReference type="PROSITE" id="PS51272">
    <property type="entry name" value="SLH"/>
    <property type="match status" value="3"/>
</dbReference>
<dbReference type="InterPro" id="IPR051465">
    <property type="entry name" value="Cell_Envelope_Struct_Comp"/>
</dbReference>
<evidence type="ECO:0000259" key="2">
    <source>
        <dbReference type="PROSITE" id="PS51272"/>
    </source>
</evidence>
<dbReference type="PANTHER" id="PTHR43308">
    <property type="entry name" value="OUTER MEMBRANE PROTEIN ALPHA-RELATED"/>
    <property type="match status" value="1"/>
</dbReference>
<feature type="chain" id="PRO_5047209948" evidence="1">
    <location>
        <begin position="26"/>
        <end position="475"/>
    </location>
</feature>
<dbReference type="EMBL" id="JACSQN010000006">
    <property type="protein sequence ID" value="MBD7984567.1"/>
    <property type="molecule type" value="Genomic_DNA"/>
</dbReference>
<proteinExistence type="predicted"/>
<accession>A0ABR8U966</accession>
<protein>
    <submittedName>
        <fullName evidence="3">S-layer homology domain-containing protein</fullName>
    </submittedName>
</protein>
<dbReference type="PANTHER" id="PTHR43308:SF5">
    <property type="entry name" value="S-LAYER PROTEIN _ PEPTIDOGLYCAN ENDO-BETA-N-ACETYLGLUCOSAMINIDASE"/>
    <property type="match status" value="1"/>
</dbReference>
<dbReference type="RefSeq" id="WP_191694265.1">
    <property type="nucleotide sequence ID" value="NZ_JACSQN010000006.1"/>
</dbReference>
<gene>
    <name evidence="3" type="ORF">H9649_08245</name>
</gene>
<feature type="domain" description="SLH" evidence="2">
    <location>
        <begin position="28"/>
        <end position="91"/>
    </location>
</feature>
<feature type="domain" description="SLH" evidence="2">
    <location>
        <begin position="147"/>
        <end position="209"/>
    </location>
</feature>
<keyword evidence="1" id="KW-0732">Signal</keyword>
<evidence type="ECO:0000313" key="3">
    <source>
        <dbReference type="EMBL" id="MBD7984567.1"/>
    </source>
</evidence>
<reference evidence="3 4" key="1">
    <citation type="submission" date="2020-08" db="EMBL/GenBank/DDBJ databases">
        <title>A Genomic Blueprint of the Chicken Gut Microbiome.</title>
        <authorList>
            <person name="Gilroy R."/>
            <person name="Ravi A."/>
            <person name="Getino M."/>
            <person name="Pursley I."/>
            <person name="Horton D.L."/>
            <person name="Alikhan N.-F."/>
            <person name="Baker D."/>
            <person name="Gharbi K."/>
            <person name="Hall N."/>
            <person name="Watson M."/>
            <person name="Adriaenssens E.M."/>
            <person name="Foster-Nyarko E."/>
            <person name="Jarju S."/>
            <person name="Secka A."/>
            <person name="Antonio M."/>
            <person name="Oren A."/>
            <person name="Chaudhuri R."/>
            <person name="La Ragione R.M."/>
            <person name="Hildebrand F."/>
            <person name="Pallen M.J."/>
        </authorList>
    </citation>
    <scope>NUCLEOTIDE SEQUENCE [LARGE SCALE GENOMIC DNA]</scope>
    <source>
        <strain evidence="3 4">Sa2YVA2</strain>
    </source>
</reference>